<sequence length="91" mass="10000">MSMTPVLCPAEFTLPTPTTRRRYERIRRAVRTELAGKRTSKAGVPTEFSVQFKSGAFLAVLAWWIAESASLLPAQVDDLFQQMAAIGIGSV</sequence>
<gene>
    <name evidence="1" type="ORF">D3227_26080</name>
</gene>
<organism evidence="1 2">
    <name type="scientific">Mesorhizobium waimense</name>
    <dbReference type="NCBI Taxonomy" id="1300307"/>
    <lineage>
        <taxon>Bacteria</taxon>
        <taxon>Pseudomonadati</taxon>
        <taxon>Pseudomonadota</taxon>
        <taxon>Alphaproteobacteria</taxon>
        <taxon>Hyphomicrobiales</taxon>
        <taxon>Phyllobacteriaceae</taxon>
        <taxon>Mesorhizobium</taxon>
    </lineage>
</organism>
<reference evidence="1 2" key="1">
    <citation type="submission" date="2018-09" db="EMBL/GenBank/DDBJ databases">
        <title>Mesorhizobium carmichaelinearum sp. nov. isolated from Carmichaelinea spp. root nodules in New Zealand.</title>
        <authorList>
            <person name="De Meyer S.E."/>
        </authorList>
    </citation>
    <scope>NUCLEOTIDE SEQUENCE [LARGE SCALE GENOMIC DNA]</scope>
    <source>
        <strain evidence="1 2">ICMP19557</strain>
    </source>
</reference>
<evidence type="ECO:0000313" key="1">
    <source>
        <dbReference type="EMBL" id="RJT32862.1"/>
    </source>
</evidence>
<proteinExistence type="predicted"/>
<evidence type="ECO:0000313" key="2">
    <source>
        <dbReference type="Proteomes" id="UP000272706"/>
    </source>
</evidence>
<protein>
    <recommendedName>
        <fullName evidence="3">TetR/AcrR family transcriptional regulator</fullName>
    </recommendedName>
</protein>
<comment type="caution">
    <text evidence="1">The sequence shown here is derived from an EMBL/GenBank/DDBJ whole genome shotgun (WGS) entry which is preliminary data.</text>
</comment>
<dbReference type="EMBL" id="QZWZ01000024">
    <property type="protein sequence ID" value="RJT32862.1"/>
    <property type="molecule type" value="Genomic_DNA"/>
</dbReference>
<evidence type="ECO:0008006" key="3">
    <source>
        <dbReference type="Google" id="ProtNLM"/>
    </source>
</evidence>
<keyword evidence="2" id="KW-1185">Reference proteome</keyword>
<accession>A0A3A5KB53</accession>
<name>A0A3A5KB53_9HYPH</name>
<dbReference type="AlphaFoldDB" id="A0A3A5KB53"/>
<dbReference type="Proteomes" id="UP000272706">
    <property type="component" value="Unassembled WGS sequence"/>
</dbReference>